<reference evidence="1 2" key="1">
    <citation type="submission" date="2014-04" db="EMBL/GenBank/DDBJ databases">
        <authorList>
            <consortium name="DOE Joint Genome Institute"/>
            <person name="Kuo A."/>
            <person name="Kohler A."/>
            <person name="Jargeat P."/>
            <person name="Nagy L.G."/>
            <person name="Floudas D."/>
            <person name="Copeland A."/>
            <person name="Barry K.W."/>
            <person name="Cichocki N."/>
            <person name="Veneault-Fourrey C."/>
            <person name="LaButti K."/>
            <person name="Lindquist E.A."/>
            <person name="Lipzen A."/>
            <person name="Lundell T."/>
            <person name="Morin E."/>
            <person name="Murat C."/>
            <person name="Sun H."/>
            <person name="Tunlid A."/>
            <person name="Henrissat B."/>
            <person name="Grigoriev I.V."/>
            <person name="Hibbett D.S."/>
            <person name="Martin F."/>
            <person name="Nordberg H.P."/>
            <person name="Cantor M.N."/>
            <person name="Hua S.X."/>
        </authorList>
    </citation>
    <scope>NUCLEOTIDE SEQUENCE [LARGE SCALE GENOMIC DNA]</scope>
    <source>
        <strain evidence="1 2">Ve08.2h10</strain>
    </source>
</reference>
<protein>
    <submittedName>
        <fullName evidence="1">Uncharacterized protein</fullName>
    </submittedName>
</protein>
<organism evidence="1 2">
    <name type="scientific">Paxillus rubicundulus Ve08.2h10</name>
    <dbReference type="NCBI Taxonomy" id="930991"/>
    <lineage>
        <taxon>Eukaryota</taxon>
        <taxon>Fungi</taxon>
        <taxon>Dikarya</taxon>
        <taxon>Basidiomycota</taxon>
        <taxon>Agaricomycotina</taxon>
        <taxon>Agaricomycetes</taxon>
        <taxon>Agaricomycetidae</taxon>
        <taxon>Boletales</taxon>
        <taxon>Paxilineae</taxon>
        <taxon>Paxillaceae</taxon>
        <taxon>Paxillus</taxon>
    </lineage>
</organism>
<feature type="non-terminal residue" evidence="1">
    <location>
        <position position="1"/>
    </location>
</feature>
<keyword evidence="2" id="KW-1185">Reference proteome</keyword>
<dbReference type="InParanoid" id="A0A0D0DVD6"/>
<proteinExistence type="predicted"/>
<reference evidence="2" key="2">
    <citation type="submission" date="2015-01" db="EMBL/GenBank/DDBJ databases">
        <title>Evolutionary Origins and Diversification of the Mycorrhizal Mutualists.</title>
        <authorList>
            <consortium name="DOE Joint Genome Institute"/>
            <consortium name="Mycorrhizal Genomics Consortium"/>
            <person name="Kohler A."/>
            <person name="Kuo A."/>
            <person name="Nagy L.G."/>
            <person name="Floudas D."/>
            <person name="Copeland A."/>
            <person name="Barry K.W."/>
            <person name="Cichocki N."/>
            <person name="Veneault-Fourrey C."/>
            <person name="LaButti K."/>
            <person name="Lindquist E.A."/>
            <person name="Lipzen A."/>
            <person name="Lundell T."/>
            <person name="Morin E."/>
            <person name="Murat C."/>
            <person name="Riley R."/>
            <person name="Ohm R."/>
            <person name="Sun H."/>
            <person name="Tunlid A."/>
            <person name="Henrissat B."/>
            <person name="Grigoriev I.V."/>
            <person name="Hibbett D.S."/>
            <person name="Martin F."/>
        </authorList>
    </citation>
    <scope>NUCLEOTIDE SEQUENCE [LARGE SCALE GENOMIC DNA]</scope>
    <source>
        <strain evidence="2">Ve08.2h10</strain>
    </source>
</reference>
<name>A0A0D0DVD6_9AGAM</name>
<dbReference type="OrthoDB" id="3187773at2759"/>
<dbReference type="EMBL" id="KN825561">
    <property type="protein sequence ID" value="KIK85685.1"/>
    <property type="molecule type" value="Genomic_DNA"/>
</dbReference>
<accession>A0A0D0DVD6</accession>
<dbReference type="HOGENOM" id="CLU_2948199_0_0_1"/>
<evidence type="ECO:0000313" key="2">
    <source>
        <dbReference type="Proteomes" id="UP000054538"/>
    </source>
</evidence>
<dbReference type="Proteomes" id="UP000054538">
    <property type="component" value="Unassembled WGS sequence"/>
</dbReference>
<evidence type="ECO:0000313" key="1">
    <source>
        <dbReference type="EMBL" id="KIK85685.1"/>
    </source>
</evidence>
<dbReference type="AlphaFoldDB" id="A0A0D0DVD6"/>
<sequence length="60" mass="6920">FDGPISVFHSACTMLYVPSNISGIHGMSHEWMHITPSWKKKHCWNDCMFIIVNQSQPGMR</sequence>
<gene>
    <name evidence="1" type="ORF">PAXRUDRAFT_152644</name>
</gene>